<keyword evidence="1" id="KW-1133">Transmembrane helix</keyword>
<dbReference type="RefSeq" id="WP_311346994.1">
    <property type="nucleotide sequence ID" value="NZ_JAVREI010000021.1"/>
</dbReference>
<organism evidence="2 3">
    <name type="scientific">Blastococcus goldschmidtiae</name>
    <dbReference type="NCBI Taxonomy" id="3075546"/>
    <lineage>
        <taxon>Bacteria</taxon>
        <taxon>Bacillati</taxon>
        <taxon>Actinomycetota</taxon>
        <taxon>Actinomycetes</taxon>
        <taxon>Geodermatophilales</taxon>
        <taxon>Geodermatophilaceae</taxon>
        <taxon>Blastococcus</taxon>
    </lineage>
</organism>
<proteinExistence type="predicted"/>
<reference evidence="3" key="1">
    <citation type="submission" date="2023-07" db="EMBL/GenBank/DDBJ databases">
        <title>30 novel species of actinomycetes from the DSMZ collection.</title>
        <authorList>
            <person name="Nouioui I."/>
        </authorList>
    </citation>
    <scope>NUCLEOTIDE SEQUENCE [LARGE SCALE GENOMIC DNA]</scope>
    <source>
        <strain evidence="3">DSM 46792</strain>
    </source>
</reference>
<accession>A0ABU2KDD1</accession>
<dbReference type="Proteomes" id="UP001183222">
    <property type="component" value="Unassembled WGS sequence"/>
</dbReference>
<evidence type="ECO:0000313" key="3">
    <source>
        <dbReference type="Proteomes" id="UP001183222"/>
    </source>
</evidence>
<keyword evidence="1" id="KW-0472">Membrane</keyword>
<name>A0ABU2KDD1_9ACTN</name>
<keyword evidence="1" id="KW-0812">Transmembrane</keyword>
<sequence length="87" mass="8564">MHLHQLRPPVPAVLLSVVYAAAIAVALAHPGGHTLAGLVVLAGLVARWAVRSRRPYAVPAAVPLAVAGTAAADVASAPEPAVAPAAA</sequence>
<comment type="caution">
    <text evidence="2">The sequence shown here is derived from an EMBL/GenBank/DDBJ whole genome shotgun (WGS) entry which is preliminary data.</text>
</comment>
<feature type="transmembrane region" description="Helical" evidence="1">
    <location>
        <begin position="12"/>
        <end position="28"/>
    </location>
</feature>
<protein>
    <submittedName>
        <fullName evidence="2">Uncharacterized protein</fullName>
    </submittedName>
</protein>
<gene>
    <name evidence="2" type="ORF">RM425_20030</name>
</gene>
<keyword evidence="3" id="KW-1185">Reference proteome</keyword>
<evidence type="ECO:0000313" key="2">
    <source>
        <dbReference type="EMBL" id="MDT0278196.1"/>
    </source>
</evidence>
<evidence type="ECO:0000256" key="1">
    <source>
        <dbReference type="SAM" id="Phobius"/>
    </source>
</evidence>
<dbReference type="EMBL" id="JAVREI010000021">
    <property type="protein sequence ID" value="MDT0278196.1"/>
    <property type="molecule type" value="Genomic_DNA"/>
</dbReference>